<dbReference type="Proteomes" id="UP000600139">
    <property type="component" value="Unassembled WGS sequence"/>
</dbReference>
<dbReference type="EMBL" id="JAENIK010000012">
    <property type="protein sequence ID" value="MBK1817510.1"/>
    <property type="molecule type" value="Genomic_DNA"/>
</dbReference>
<evidence type="ECO:0000313" key="2">
    <source>
        <dbReference type="EMBL" id="MBK1817510.1"/>
    </source>
</evidence>
<protein>
    <submittedName>
        <fullName evidence="2">Uncharacterized protein</fullName>
    </submittedName>
</protein>
<dbReference type="RefSeq" id="WP_200352450.1">
    <property type="nucleotide sequence ID" value="NZ_BAABHZ010000001.1"/>
</dbReference>
<evidence type="ECO:0000313" key="3">
    <source>
        <dbReference type="Proteomes" id="UP000600139"/>
    </source>
</evidence>
<keyword evidence="3" id="KW-1185">Reference proteome</keyword>
<feature type="compositionally biased region" description="Polar residues" evidence="1">
    <location>
        <begin position="122"/>
        <end position="132"/>
    </location>
</feature>
<comment type="caution">
    <text evidence="2">The sequence shown here is derived from an EMBL/GenBank/DDBJ whole genome shotgun (WGS) entry which is preliminary data.</text>
</comment>
<sequence length="293" mass="33617">MNWININVTVLDSEEFLGAEPTERATWLCLLRYCVGQENGGRMHQAKQWKDRKWQQVVRVTSKEISTDCDLWNWEGEDLVVRFYPEEKEAEVKHLRSIGKQTSEAKKAAARTNGAKGGRPTIQPTDKPNGTEQETHAEPIERKEKGKELEGEEREQDAPALAPKNSASPTSEHQPDGWSNRMPTEQARDFDKLQSRINALHPSWRKRPHFSRIEQDELFANSRIFFDLKDQDWALLSAYMAVEIPESWSPKFWQPDNRSVLLKSVTDVLGHADRWKRESKRRGVATGLEGGAA</sequence>
<accession>A0A934R964</accession>
<gene>
    <name evidence="2" type="ORF">JIN84_17955</name>
</gene>
<proteinExistence type="predicted"/>
<feature type="compositionally biased region" description="Basic and acidic residues" evidence="1">
    <location>
        <begin position="133"/>
        <end position="149"/>
    </location>
</feature>
<evidence type="ECO:0000256" key="1">
    <source>
        <dbReference type="SAM" id="MobiDB-lite"/>
    </source>
</evidence>
<name>A0A934R964_9BACT</name>
<dbReference type="AlphaFoldDB" id="A0A934R964"/>
<reference evidence="2" key="1">
    <citation type="submission" date="2021-01" db="EMBL/GenBank/DDBJ databases">
        <title>Modified the classification status of verrucomicrobia.</title>
        <authorList>
            <person name="Feng X."/>
        </authorList>
    </citation>
    <scope>NUCLEOTIDE SEQUENCE</scope>
    <source>
        <strain evidence="2">JCM 18052</strain>
    </source>
</reference>
<organism evidence="2 3">
    <name type="scientific">Luteolibacter yonseiensis</name>
    <dbReference type="NCBI Taxonomy" id="1144680"/>
    <lineage>
        <taxon>Bacteria</taxon>
        <taxon>Pseudomonadati</taxon>
        <taxon>Verrucomicrobiota</taxon>
        <taxon>Verrucomicrobiia</taxon>
        <taxon>Verrucomicrobiales</taxon>
        <taxon>Verrucomicrobiaceae</taxon>
        <taxon>Luteolibacter</taxon>
    </lineage>
</organism>
<feature type="region of interest" description="Disordered" evidence="1">
    <location>
        <begin position="96"/>
        <end position="183"/>
    </location>
</feature>